<feature type="transmembrane region" description="Helical" evidence="1">
    <location>
        <begin position="22"/>
        <end position="46"/>
    </location>
</feature>
<dbReference type="RefSeq" id="WP_268905204.1">
    <property type="nucleotide sequence ID" value="NZ_JAPTGG010000013.1"/>
</dbReference>
<dbReference type="InterPro" id="IPR021676">
    <property type="entry name" value="DUF3262"/>
</dbReference>
<keyword evidence="1" id="KW-0472">Membrane</keyword>
<keyword evidence="3" id="KW-1185">Reference proteome</keyword>
<evidence type="ECO:0000256" key="1">
    <source>
        <dbReference type="SAM" id="Phobius"/>
    </source>
</evidence>
<sequence>MNAAQSAAFEEGTGDFFTAAELLWTIQAIGTTAVFLYVAWLCYRAYDDYGSEVITAKDMVIVWFRGVFVMMVLLYLLVN</sequence>
<dbReference type="EMBL" id="JAPTGG010000013">
    <property type="protein sequence ID" value="MCZ0866533.1"/>
    <property type="molecule type" value="Genomic_DNA"/>
</dbReference>
<dbReference type="Pfam" id="PF11660">
    <property type="entry name" value="DUF3262"/>
    <property type="match status" value="1"/>
</dbReference>
<organism evidence="2 3">
    <name type="scientific">Dasania phycosphaerae</name>
    <dbReference type="NCBI Taxonomy" id="2950436"/>
    <lineage>
        <taxon>Bacteria</taxon>
        <taxon>Pseudomonadati</taxon>
        <taxon>Pseudomonadota</taxon>
        <taxon>Gammaproteobacteria</taxon>
        <taxon>Cellvibrionales</taxon>
        <taxon>Spongiibacteraceae</taxon>
        <taxon>Dasania</taxon>
    </lineage>
</organism>
<gene>
    <name evidence="2" type="ORF">O0V09_15075</name>
</gene>
<evidence type="ECO:0000313" key="3">
    <source>
        <dbReference type="Proteomes" id="UP001069090"/>
    </source>
</evidence>
<feature type="transmembrane region" description="Helical" evidence="1">
    <location>
        <begin position="58"/>
        <end position="78"/>
    </location>
</feature>
<proteinExistence type="predicted"/>
<keyword evidence="1" id="KW-1133">Transmembrane helix</keyword>
<evidence type="ECO:0000313" key="2">
    <source>
        <dbReference type="EMBL" id="MCZ0866533.1"/>
    </source>
</evidence>
<reference evidence="2 3" key="1">
    <citation type="submission" date="2022-12" db="EMBL/GenBank/DDBJ databases">
        <title>Dasania phycosphaerae sp. nov., isolated from particulate material of the south coast of Korea.</title>
        <authorList>
            <person name="Jiang Y."/>
        </authorList>
    </citation>
    <scope>NUCLEOTIDE SEQUENCE [LARGE SCALE GENOMIC DNA]</scope>
    <source>
        <strain evidence="2 3">GY-19</strain>
    </source>
</reference>
<accession>A0A9J6RR54</accession>
<dbReference type="AlphaFoldDB" id="A0A9J6RR54"/>
<name>A0A9J6RR54_9GAMM</name>
<protein>
    <submittedName>
        <fullName evidence="2">DUF3262 family protein</fullName>
    </submittedName>
</protein>
<comment type="caution">
    <text evidence="2">The sequence shown here is derived from an EMBL/GenBank/DDBJ whole genome shotgun (WGS) entry which is preliminary data.</text>
</comment>
<keyword evidence="1" id="KW-0812">Transmembrane</keyword>
<dbReference type="Proteomes" id="UP001069090">
    <property type="component" value="Unassembled WGS sequence"/>
</dbReference>